<dbReference type="CDD" id="cd13571">
    <property type="entry name" value="PBP2_PnhD_1"/>
    <property type="match status" value="1"/>
</dbReference>
<organism evidence="3 4">
    <name type="scientific">Chlorogloeopsis fritschii PCC 6912</name>
    <dbReference type="NCBI Taxonomy" id="211165"/>
    <lineage>
        <taxon>Bacteria</taxon>
        <taxon>Bacillati</taxon>
        <taxon>Cyanobacteriota</taxon>
        <taxon>Cyanophyceae</taxon>
        <taxon>Nostocales</taxon>
        <taxon>Chlorogloeopsidaceae</taxon>
        <taxon>Chlorogloeopsis</taxon>
    </lineage>
</organism>
<reference evidence="3 4" key="1">
    <citation type="journal article" date="2019" name="Genome Biol. Evol.">
        <title>Day and night: Metabolic profiles and evolutionary relationships of six axenic non-marine cyanobacteria.</title>
        <authorList>
            <person name="Will S.E."/>
            <person name="Henke P."/>
            <person name="Boedeker C."/>
            <person name="Huang S."/>
            <person name="Brinkmann H."/>
            <person name="Rohde M."/>
            <person name="Jarek M."/>
            <person name="Friedl T."/>
            <person name="Seufert S."/>
            <person name="Schumacher M."/>
            <person name="Overmann J."/>
            <person name="Neumann-Schaal M."/>
            <person name="Petersen J."/>
        </authorList>
    </citation>
    <scope>NUCLEOTIDE SEQUENCE [LARGE SCALE GENOMIC DNA]</scope>
    <source>
        <strain evidence="3 4">PCC 6912</strain>
    </source>
</reference>
<dbReference type="Gene3D" id="3.40.190.10">
    <property type="entry name" value="Periplasmic binding protein-like II"/>
    <property type="match status" value="2"/>
</dbReference>
<comment type="similarity">
    <text evidence="1">Belongs to the phosphate/phosphite/phosphonate binding protein family.</text>
</comment>
<comment type="caution">
    <text evidence="3">The sequence shown here is derived from an EMBL/GenBank/DDBJ whole genome shotgun (WGS) entry which is preliminary data.</text>
</comment>
<dbReference type="Proteomes" id="UP000268857">
    <property type="component" value="Unassembled WGS sequence"/>
</dbReference>
<dbReference type="AlphaFoldDB" id="A0A3S0ZZN2"/>
<gene>
    <name evidence="3" type="primary">phnD</name>
    <name evidence="3" type="ORF">PCC6912_27150</name>
</gene>
<protein>
    <submittedName>
        <fullName evidence="3">Putative selenate ABC transporter substrate-binding protein</fullName>
    </submittedName>
</protein>
<evidence type="ECO:0000256" key="2">
    <source>
        <dbReference type="ARBA" id="ARBA00022729"/>
    </source>
</evidence>
<evidence type="ECO:0000313" key="3">
    <source>
        <dbReference type="EMBL" id="RUR81846.1"/>
    </source>
</evidence>
<dbReference type="NCBIfam" id="TIGR01098">
    <property type="entry name" value="3A0109s03R"/>
    <property type="match status" value="1"/>
</dbReference>
<dbReference type="PANTHER" id="PTHR35841">
    <property type="entry name" value="PHOSPHONATES-BINDING PERIPLASMIC PROTEIN"/>
    <property type="match status" value="1"/>
</dbReference>
<evidence type="ECO:0000313" key="4">
    <source>
        <dbReference type="Proteomes" id="UP000268857"/>
    </source>
</evidence>
<dbReference type="EMBL" id="RSCJ01000009">
    <property type="protein sequence ID" value="RUR81846.1"/>
    <property type="molecule type" value="Genomic_DNA"/>
</dbReference>
<sequence length="262" mass="28511">MHVAVVPWQSREEQQKKLQPLADYLHKSTGRKFDFQITKDYKTSVDLLVNGKVDIAYLGGSTYVLARQQNPNVEPIVAPIDQTTGRPWYSAVIAVNTGSGIKSLADLKGKRFAFVSPNSTSGYLVPMVKFKATGINPERDFASVKYSGSHDKVQADLAAGVVDAIADEKPSFLRSQKSGKLNTTKYKIIWESDPIPTGPIVVSTKLPPQLIADLKRVLINSPAGLVDVSGTQSAGYTLTKDSDYEPIRQLKTSLESNTGAAK</sequence>
<dbReference type="Pfam" id="PF12974">
    <property type="entry name" value="Phosphonate-bd"/>
    <property type="match status" value="1"/>
</dbReference>
<keyword evidence="2" id="KW-0732">Signal</keyword>
<dbReference type="GO" id="GO:0043190">
    <property type="term" value="C:ATP-binding cassette (ABC) transporter complex"/>
    <property type="evidence" value="ECO:0007669"/>
    <property type="project" value="InterPro"/>
</dbReference>
<accession>A0A3S0ZZN2</accession>
<dbReference type="STRING" id="211165.GCA_000317285_04231"/>
<dbReference type="GO" id="GO:0055085">
    <property type="term" value="P:transmembrane transport"/>
    <property type="evidence" value="ECO:0007669"/>
    <property type="project" value="InterPro"/>
</dbReference>
<dbReference type="InterPro" id="IPR005770">
    <property type="entry name" value="PhnD"/>
</dbReference>
<proteinExistence type="inferred from homology"/>
<name>A0A3S0ZZN2_CHLFR</name>
<keyword evidence="4" id="KW-1185">Reference proteome</keyword>
<evidence type="ECO:0000256" key="1">
    <source>
        <dbReference type="ARBA" id="ARBA00007162"/>
    </source>
</evidence>
<dbReference type="PANTHER" id="PTHR35841:SF1">
    <property type="entry name" value="PHOSPHONATES-BINDING PERIPLASMIC PROTEIN"/>
    <property type="match status" value="1"/>
</dbReference>
<dbReference type="SUPFAM" id="SSF53850">
    <property type="entry name" value="Periplasmic binding protein-like II"/>
    <property type="match status" value="1"/>
</dbReference>